<gene>
    <name evidence="1" type="ORF">HCN44_007371</name>
</gene>
<reference evidence="1 2" key="1">
    <citation type="submission" date="2020-08" db="EMBL/GenBank/DDBJ databases">
        <title>Aphidius gifuensis genome sequencing and assembly.</title>
        <authorList>
            <person name="Du Z."/>
        </authorList>
    </citation>
    <scope>NUCLEOTIDE SEQUENCE [LARGE SCALE GENOMIC DNA]</scope>
    <source>
        <strain evidence="1">YNYX2018</strain>
        <tissue evidence="1">Adults</tissue>
    </source>
</reference>
<dbReference type="Proteomes" id="UP000639338">
    <property type="component" value="Unassembled WGS sequence"/>
</dbReference>
<sequence>MNRIQKVERYHPLSSIDPISCLQLNSTPSFEVDENSGFSKHVKAFSKKMEKFEADHEERLMALLSSADSLRQVKQLLSDEGELSEGMKEVFDKAIKEEEEEKKASEVPIKRIINKIRIMNKRERQHELDKLLKKNEAELQRTEHYLFITLTPSQIKERQAQLDLEQDLLAEYLWILKEISPNTHENAVKLQSAESWPDYPEFEDTYFMTITDPCYPVFRQDILIPILQTLYDHYISLDYPSLVKEQNLNITKNYYNIINTN</sequence>
<dbReference type="AlphaFoldDB" id="A0A834XN58"/>
<evidence type="ECO:0000313" key="2">
    <source>
        <dbReference type="Proteomes" id="UP000639338"/>
    </source>
</evidence>
<comment type="caution">
    <text evidence="1">The sequence shown here is derived from an EMBL/GenBank/DDBJ whole genome shotgun (WGS) entry which is preliminary data.</text>
</comment>
<keyword evidence="2" id="KW-1185">Reference proteome</keyword>
<accession>A0A834XN58</accession>
<name>A0A834XN58_APHGI</name>
<organism evidence="1 2">
    <name type="scientific">Aphidius gifuensis</name>
    <name type="common">Parasitoid wasp</name>
    <dbReference type="NCBI Taxonomy" id="684658"/>
    <lineage>
        <taxon>Eukaryota</taxon>
        <taxon>Metazoa</taxon>
        <taxon>Ecdysozoa</taxon>
        <taxon>Arthropoda</taxon>
        <taxon>Hexapoda</taxon>
        <taxon>Insecta</taxon>
        <taxon>Pterygota</taxon>
        <taxon>Neoptera</taxon>
        <taxon>Endopterygota</taxon>
        <taxon>Hymenoptera</taxon>
        <taxon>Apocrita</taxon>
        <taxon>Ichneumonoidea</taxon>
        <taxon>Braconidae</taxon>
        <taxon>Aphidiinae</taxon>
        <taxon>Aphidius</taxon>
    </lineage>
</organism>
<proteinExistence type="predicted"/>
<evidence type="ECO:0000313" key="1">
    <source>
        <dbReference type="EMBL" id="KAF7989061.1"/>
    </source>
</evidence>
<protein>
    <submittedName>
        <fullName evidence="1">Uncharacterized protein</fullName>
    </submittedName>
</protein>
<dbReference type="EMBL" id="JACMRX010000005">
    <property type="protein sequence ID" value="KAF7989061.1"/>
    <property type="molecule type" value="Genomic_DNA"/>
</dbReference>